<reference evidence="2" key="1">
    <citation type="journal article" date="2015" name="Nature">
        <title>Complex archaea that bridge the gap between prokaryotes and eukaryotes.</title>
        <authorList>
            <person name="Spang A."/>
            <person name="Saw J.H."/>
            <person name="Jorgensen S.L."/>
            <person name="Zaremba-Niedzwiedzka K."/>
            <person name="Martijn J."/>
            <person name="Lind A.E."/>
            <person name="van Eijk R."/>
            <person name="Schleper C."/>
            <person name="Guy L."/>
            <person name="Ettema T.J."/>
        </authorList>
    </citation>
    <scope>NUCLEOTIDE SEQUENCE</scope>
</reference>
<name>A0A0F9F368_9ZZZZ</name>
<comment type="caution">
    <text evidence="2">The sequence shown here is derived from an EMBL/GenBank/DDBJ whole genome shotgun (WGS) entry which is preliminary data.</text>
</comment>
<evidence type="ECO:0000313" key="2">
    <source>
        <dbReference type="EMBL" id="KKL80829.1"/>
    </source>
</evidence>
<feature type="compositionally biased region" description="Polar residues" evidence="1">
    <location>
        <begin position="168"/>
        <end position="184"/>
    </location>
</feature>
<protein>
    <submittedName>
        <fullName evidence="2">Uncharacterized protein</fullName>
    </submittedName>
</protein>
<organism evidence="2">
    <name type="scientific">marine sediment metagenome</name>
    <dbReference type="NCBI Taxonomy" id="412755"/>
    <lineage>
        <taxon>unclassified sequences</taxon>
        <taxon>metagenomes</taxon>
        <taxon>ecological metagenomes</taxon>
    </lineage>
</organism>
<dbReference type="AlphaFoldDB" id="A0A0F9F368"/>
<proteinExistence type="predicted"/>
<feature type="region of interest" description="Disordered" evidence="1">
    <location>
        <begin position="168"/>
        <end position="190"/>
    </location>
</feature>
<sequence length="190" mass="21376">DRIADEIHGISVIEAAKWVIDARHEMMEDVRRVAHRSTIRVLYVEEDNKLRLANLKKDYADAINKGEVIIIPGKPNETGFQDLTMPPVELFLAQIRYYENFFYQVVGVPKAATGGTQDSTEAGSKVGLVAFDPNYIREITDLQLDLWNQLALKLEFVGQKSMMDNVQTDEAKNTSQTGFQSNDVQAGRGE</sequence>
<gene>
    <name evidence="2" type="ORF">LCGC14_2000820</name>
</gene>
<accession>A0A0F9F368</accession>
<feature type="non-terminal residue" evidence="2">
    <location>
        <position position="1"/>
    </location>
</feature>
<dbReference type="EMBL" id="LAZR01022738">
    <property type="protein sequence ID" value="KKL80829.1"/>
    <property type="molecule type" value="Genomic_DNA"/>
</dbReference>
<evidence type="ECO:0000256" key="1">
    <source>
        <dbReference type="SAM" id="MobiDB-lite"/>
    </source>
</evidence>